<proteinExistence type="predicted"/>
<keyword evidence="1" id="KW-0812">Transmembrane</keyword>
<dbReference type="KEGG" id="shg:Sph21_4845"/>
<dbReference type="InterPro" id="IPR000601">
    <property type="entry name" value="PKD_dom"/>
</dbReference>
<dbReference type="SMART" id="SM00089">
    <property type="entry name" value="PKD"/>
    <property type="match status" value="1"/>
</dbReference>
<keyword evidence="1" id="KW-0472">Membrane</keyword>
<name>F4C6C9_SPHS2</name>
<dbReference type="OrthoDB" id="1491323at2"/>
<evidence type="ECO:0000313" key="3">
    <source>
        <dbReference type="EMBL" id="ADZ81352.1"/>
    </source>
</evidence>
<accession>F4C6C9</accession>
<gene>
    <name evidence="3" type="ordered locus">Sph21_4845</name>
</gene>
<feature type="transmembrane region" description="Helical" evidence="1">
    <location>
        <begin position="20"/>
        <end position="38"/>
    </location>
</feature>
<dbReference type="InterPro" id="IPR013783">
    <property type="entry name" value="Ig-like_fold"/>
</dbReference>
<keyword evidence="1" id="KW-1133">Transmembrane helix</keyword>
<dbReference type="PROSITE" id="PS50093">
    <property type="entry name" value="PKD"/>
    <property type="match status" value="1"/>
</dbReference>
<dbReference type="Gene3D" id="2.60.40.10">
    <property type="entry name" value="Immunoglobulins"/>
    <property type="match status" value="1"/>
</dbReference>
<sequence>MTTLTRSNTQAEGRGTLHYLFLYFMLAIILLVCIIMLLRNYFFYERKVNATVLKNELYLNEKLLFTDNTEGAENWLWEFGNGQHSERQNGSYQYTAAGSYIVRLTVDNQLRVQFPVVVKDTVAGIRDTALTVNGPTSGIVNEEIRLEAVGAGTQFEWSFGETGRIDVKGRSALYRFHNPGKYLVQLRSDRSRPVNHLMHITDPSLDTVLVVPGEGEKVIVDDIRARLQAIADGADFNTNYYYLVRRYLCGNEKVSVSIEQDNLKRTDDFYSYCMGLTFSQEIYVDQAQLVTSPNAACATLLSIKQHTSEKIRARLKSE</sequence>
<dbReference type="Pfam" id="PF18911">
    <property type="entry name" value="PKD_4"/>
    <property type="match status" value="1"/>
</dbReference>
<reference evidence="3" key="1">
    <citation type="submission" date="2011-03" db="EMBL/GenBank/DDBJ databases">
        <title>Complete sequence of Sphingobacterium sp. 21.</title>
        <authorList>
            <consortium name="US DOE Joint Genome Institute"/>
            <person name="Lucas S."/>
            <person name="Copeland A."/>
            <person name="Lapidus A."/>
            <person name="Cheng J.-F."/>
            <person name="Goodwin L."/>
            <person name="Pitluck S."/>
            <person name="Davenport K."/>
            <person name="Detter J.C."/>
            <person name="Han C."/>
            <person name="Tapia R."/>
            <person name="Land M."/>
            <person name="Hauser L."/>
            <person name="Kyrpides N."/>
            <person name="Ivanova N."/>
            <person name="Ovchinnikova G."/>
            <person name="Pagani I."/>
            <person name="Siebers A.K."/>
            <person name="Allgaier M."/>
            <person name="Thelen M.P."/>
            <person name="Hugenholtz P."/>
            <person name="Woyke T."/>
        </authorList>
    </citation>
    <scope>NUCLEOTIDE SEQUENCE</scope>
    <source>
        <strain evidence="3">21</strain>
    </source>
</reference>
<protein>
    <submittedName>
        <fullName evidence="3">PKD domain containing protein</fullName>
    </submittedName>
</protein>
<dbReference type="CDD" id="cd00146">
    <property type="entry name" value="PKD"/>
    <property type="match status" value="1"/>
</dbReference>
<dbReference type="PATRIC" id="fig|743722.3.peg.5142"/>
<dbReference type="AlphaFoldDB" id="F4C6C9"/>
<dbReference type="eggNOG" id="COG3291">
    <property type="taxonomic scope" value="Bacteria"/>
</dbReference>
<evidence type="ECO:0000259" key="2">
    <source>
        <dbReference type="PROSITE" id="PS50093"/>
    </source>
</evidence>
<feature type="domain" description="PKD" evidence="2">
    <location>
        <begin position="75"/>
        <end position="108"/>
    </location>
</feature>
<dbReference type="InterPro" id="IPR022409">
    <property type="entry name" value="PKD/Chitinase_dom"/>
</dbReference>
<dbReference type="EMBL" id="CP002584">
    <property type="protein sequence ID" value="ADZ81352.1"/>
    <property type="molecule type" value="Genomic_DNA"/>
</dbReference>
<dbReference type="HOGENOM" id="CLU_926961_0_0_10"/>
<evidence type="ECO:0000256" key="1">
    <source>
        <dbReference type="SAM" id="Phobius"/>
    </source>
</evidence>
<dbReference type="InterPro" id="IPR035986">
    <property type="entry name" value="PKD_dom_sf"/>
</dbReference>
<organism evidence="3">
    <name type="scientific">Sphingobacterium sp. (strain 21)</name>
    <dbReference type="NCBI Taxonomy" id="743722"/>
    <lineage>
        <taxon>Bacteria</taxon>
        <taxon>Pseudomonadati</taxon>
        <taxon>Bacteroidota</taxon>
        <taxon>Sphingobacteriia</taxon>
        <taxon>Sphingobacteriales</taxon>
        <taxon>Sphingobacteriaceae</taxon>
        <taxon>Sphingobacterium</taxon>
    </lineage>
</organism>
<dbReference type="STRING" id="743722.Sph21_4845"/>
<dbReference type="SUPFAM" id="SSF49299">
    <property type="entry name" value="PKD domain"/>
    <property type="match status" value="1"/>
</dbReference>